<keyword evidence="1" id="KW-0808">Transferase</keyword>
<dbReference type="GO" id="GO:0003964">
    <property type="term" value="F:RNA-directed DNA polymerase activity"/>
    <property type="evidence" value="ECO:0007669"/>
    <property type="project" value="UniProtKB-KW"/>
</dbReference>
<dbReference type="EMBL" id="BKCJ011024324">
    <property type="protein sequence ID" value="GFC69383.1"/>
    <property type="molecule type" value="Genomic_DNA"/>
</dbReference>
<feature type="non-terminal residue" evidence="1">
    <location>
        <position position="1"/>
    </location>
</feature>
<gene>
    <name evidence="1" type="ORF">Tci_841353</name>
</gene>
<feature type="non-terminal residue" evidence="1">
    <location>
        <position position="218"/>
    </location>
</feature>
<accession>A0A699QIF5</accession>
<organism evidence="1">
    <name type="scientific">Tanacetum cinerariifolium</name>
    <name type="common">Dalmatian daisy</name>
    <name type="synonym">Chrysanthemum cinerariifolium</name>
    <dbReference type="NCBI Taxonomy" id="118510"/>
    <lineage>
        <taxon>Eukaryota</taxon>
        <taxon>Viridiplantae</taxon>
        <taxon>Streptophyta</taxon>
        <taxon>Embryophyta</taxon>
        <taxon>Tracheophyta</taxon>
        <taxon>Spermatophyta</taxon>
        <taxon>Magnoliopsida</taxon>
        <taxon>eudicotyledons</taxon>
        <taxon>Gunneridae</taxon>
        <taxon>Pentapetalae</taxon>
        <taxon>asterids</taxon>
        <taxon>campanulids</taxon>
        <taxon>Asterales</taxon>
        <taxon>Asteraceae</taxon>
        <taxon>Asteroideae</taxon>
        <taxon>Anthemideae</taxon>
        <taxon>Anthemidinae</taxon>
        <taxon>Tanacetum</taxon>
    </lineage>
</organism>
<comment type="caution">
    <text evidence="1">The sequence shown here is derived from an EMBL/GenBank/DDBJ whole genome shotgun (WGS) entry which is preliminary data.</text>
</comment>
<protein>
    <submittedName>
        <fullName evidence="1">RNA-directed DNA polymerase, eukaryota</fullName>
    </submittedName>
</protein>
<sequence>KKDYVTISDSFVAIYGKWIPNKAKILTVAIYASQQPMYRRVLWEYLSILLSHWNGHSGLDQRQKSQLSCSKQSILDDLRNIDKELDQGEVPDSSILRRHEVKCKLNDIKEMEATDSMQKSKVRWAIEGDENSKFFHEIINKKRSHLVIHGVFDEGMWIIDPNLVKKAFLDQYGARFKKPTTVGLKLNFPFPNRLSQVQVEDLERGVSHEEICSAVWDC</sequence>
<reference evidence="1" key="1">
    <citation type="journal article" date="2019" name="Sci. Rep.">
        <title>Draft genome of Tanacetum cinerariifolium, the natural source of mosquito coil.</title>
        <authorList>
            <person name="Yamashiro T."/>
            <person name="Shiraishi A."/>
            <person name="Satake H."/>
            <person name="Nakayama K."/>
        </authorList>
    </citation>
    <scope>NUCLEOTIDE SEQUENCE</scope>
</reference>
<proteinExistence type="predicted"/>
<evidence type="ECO:0000313" key="1">
    <source>
        <dbReference type="EMBL" id="GFC69383.1"/>
    </source>
</evidence>
<keyword evidence="1" id="KW-0695">RNA-directed DNA polymerase</keyword>
<keyword evidence="1" id="KW-0548">Nucleotidyltransferase</keyword>
<dbReference type="AlphaFoldDB" id="A0A699QIF5"/>
<name>A0A699QIF5_TANCI</name>